<dbReference type="InterPro" id="IPR008936">
    <property type="entry name" value="Rho_GTPase_activation_prot"/>
</dbReference>
<dbReference type="PROSITE" id="PS50238">
    <property type="entry name" value="RHOGAP"/>
    <property type="match status" value="1"/>
</dbReference>
<dbReference type="InterPro" id="IPR000198">
    <property type="entry name" value="RhoGAP_dom"/>
</dbReference>
<evidence type="ECO:0000256" key="1">
    <source>
        <dbReference type="SAM" id="MobiDB-lite"/>
    </source>
</evidence>
<proteinExistence type="predicted"/>
<dbReference type="PANTHER" id="PTHR45808">
    <property type="entry name" value="RHO GTPASE-ACTIVATING PROTEIN 68F"/>
    <property type="match status" value="1"/>
</dbReference>
<dbReference type="Proteomes" id="UP001431209">
    <property type="component" value="Unassembled WGS sequence"/>
</dbReference>
<dbReference type="GO" id="GO:0005737">
    <property type="term" value="C:cytoplasm"/>
    <property type="evidence" value="ECO:0007669"/>
    <property type="project" value="TreeGrafter"/>
</dbReference>
<gene>
    <name evidence="3" type="ORF">AKO1_007720</name>
</gene>
<dbReference type="EMBL" id="JAOPGA020000580">
    <property type="protein sequence ID" value="KAL0479606.1"/>
    <property type="molecule type" value="Genomic_DNA"/>
</dbReference>
<keyword evidence="4" id="KW-1185">Reference proteome</keyword>
<reference evidence="3 4" key="1">
    <citation type="submission" date="2024-03" db="EMBL/GenBank/DDBJ databases">
        <title>The Acrasis kona genome and developmental transcriptomes reveal deep origins of eukaryotic multicellular pathways.</title>
        <authorList>
            <person name="Sheikh S."/>
            <person name="Fu C.-J."/>
            <person name="Brown M.W."/>
            <person name="Baldauf S.L."/>
        </authorList>
    </citation>
    <scope>NUCLEOTIDE SEQUENCE [LARGE SCALE GENOMIC DNA]</scope>
    <source>
        <strain evidence="3 4">ATCC MYA-3509</strain>
    </source>
</reference>
<feature type="domain" description="Rho-GAP" evidence="2">
    <location>
        <begin position="237"/>
        <end position="433"/>
    </location>
</feature>
<comment type="caution">
    <text evidence="3">The sequence shown here is derived from an EMBL/GenBank/DDBJ whole genome shotgun (WGS) entry which is preliminary data.</text>
</comment>
<evidence type="ECO:0000313" key="4">
    <source>
        <dbReference type="Proteomes" id="UP001431209"/>
    </source>
</evidence>
<accession>A0AAW2YQ72</accession>
<evidence type="ECO:0000313" key="3">
    <source>
        <dbReference type="EMBL" id="KAL0479606.1"/>
    </source>
</evidence>
<name>A0AAW2YQ72_9EUKA</name>
<dbReference type="Gene3D" id="1.20.1270.60">
    <property type="entry name" value="Arfaptin homology (AH) domain/BAR domain"/>
    <property type="match status" value="1"/>
</dbReference>
<dbReference type="CDD" id="cd00159">
    <property type="entry name" value="RhoGAP"/>
    <property type="match status" value="1"/>
</dbReference>
<dbReference type="PANTHER" id="PTHR45808:SF2">
    <property type="entry name" value="RHO GTPASE-ACTIVATING PROTEIN 68F"/>
    <property type="match status" value="1"/>
</dbReference>
<dbReference type="SMART" id="SM00324">
    <property type="entry name" value="RhoGAP"/>
    <property type="match status" value="1"/>
</dbReference>
<dbReference type="SUPFAM" id="SSF48350">
    <property type="entry name" value="GTPase activation domain, GAP"/>
    <property type="match status" value="1"/>
</dbReference>
<feature type="region of interest" description="Disordered" evidence="1">
    <location>
        <begin position="516"/>
        <end position="548"/>
    </location>
</feature>
<dbReference type="SUPFAM" id="SSF103657">
    <property type="entry name" value="BAR/IMD domain-like"/>
    <property type="match status" value="1"/>
</dbReference>
<organism evidence="3 4">
    <name type="scientific">Acrasis kona</name>
    <dbReference type="NCBI Taxonomy" id="1008807"/>
    <lineage>
        <taxon>Eukaryota</taxon>
        <taxon>Discoba</taxon>
        <taxon>Heterolobosea</taxon>
        <taxon>Tetramitia</taxon>
        <taxon>Eutetramitia</taxon>
        <taxon>Acrasidae</taxon>
        <taxon>Acrasis</taxon>
    </lineage>
</organism>
<dbReference type="GO" id="GO:0005096">
    <property type="term" value="F:GTPase activator activity"/>
    <property type="evidence" value="ECO:0007669"/>
    <property type="project" value="TreeGrafter"/>
</dbReference>
<dbReference type="Pfam" id="PF00620">
    <property type="entry name" value="RhoGAP"/>
    <property type="match status" value="1"/>
</dbReference>
<dbReference type="GO" id="GO:0007264">
    <property type="term" value="P:small GTPase-mediated signal transduction"/>
    <property type="evidence" value="ECO:0007669"/>
    <property type="project" value="TreeGrafter"/>
</dbReference>
<dbReference type="InterPro" id="IPR027267">
    <property type="entry name" value="AH/BAR_dom_sf"/>
</dbReference>
<dbReference type="AlphaFoldDB" id="A0AAW2YQ72"/>
<evidence type="ECO:0000259" key="2">
    <source>
        <dbReference type="PROSITE" id="PS50238"/>
    </source>
</evidence>
<sequence length="560" mass="63968">MMSNAADEEQSLNIKKWIKKSLKKNEDIIAIDSNYLDRVETIRKLKHHYREVENHGRKVLKNGLKYANNQMDLGLCFSSCADNLGGESTYTAAMHQAGIAFIGLASLQNEINEAVAKYLEVVHQSLVEQQIYQESKSQYLGYANRLKKDRTIKQEDAKNQAKHDHRDDLKERFEDELVFLEDHYKAVYMPTVKRTLRRHQTNFHTAQEMLKQTLTQFEPIKGDKKPKRNFTQIEPNEPVQLYGQEITNDLNTKVLNELISVIDKHGLDQEGIFRQAGSVQVVNKVKRMYDAGRMNQDRLEKMLNNKEINVHGVSTLFKSLLRESPTPLIPFNLYDEMIAVADQTREDKVIEQLKHVYNQLPEKNAQILKSIMSLLNRVIANGDRNRMNEQSLAIVISINILRSLEDNPIKAALSTVKVNKCVESLIRHSQAVMDSKSNIQNNSINKQNETVMESKPFVRTPKKLPPTPIPLVGPIPSKITIAEKKQIFEPSTSNNQQNNTAQYVLSSIVAQKNRGVGQGMVKPTVRRERSSSWTSSSPKEASKMAEQYLRKKLPVIDKGL</sequence>
<protein>
    <recommendedName>
        <fullName evidence="2">Rho-GAP domain-containing protein</fullName>
    </recommendedName>
</protein>
<dbReference type="Gene3D" id="1.10.555.10">
    <property type="entry name" value="Rho GTPase activation protein"/>
    <property type="match status" value="1"/>
</dbReference>